<reference evidence="1 2" key="1">
    <citation type="submission" date="2018-03" db="EMBL/GenBank/DDBJ databases">
        <title>Genomic Encyclopedia of Archaeal and Bacterial Type Strains, Phase II (KMG-II): from individual species to whole genera.</title>
        <authorList>
            <person name="Goeker M."/>
        </authorList>
    </citation>
    <scope>NUCLEOTIDE SEQUENCE [LARGE SCALE GENOMIC DNA]</scope>
    <source>
        <strain evidence="1 2">DSM 27929</strain>
    </source>
</reference>
<accession>A0A2T0WPG6</accession>
<name>A0A2T0WPG6_9BACT</name>
<proteinExistence type="predicted"/>
<evidence type="ECO:0000313" key="2">
    <source>
        <dbReference type="Proteomes" id="UP000238157"/>
    </source>
</evidence>
<dbReference type="RefSeq" id="WP_106133305.1">
    <property type="nucleotide sequence ID" value="NZ_PVTR01000004.1"/>
</dbReference>
<dbReference type="AlphaFoldDB" id="A0A2T0WPG6"/>
<organism evidence="1 2">
    <name type="scientific">Mongoliibacter ruber</name>
    <dbReference type="NCBI Taxonomy" id="1750599"/>
    <lineage>
        <taxon>Bacteria</taxon>
        <taxon>Pseudomonadati</taxon>
        <taxon>Bacteroidota</taxon>
        <taxon>Cytophagia</taxon>
        <taxon>Cytophagales</taxon>
        <taxon>Cyclobacteriaceae</taxon>
        <taxon>Mongoliibacter</taxon>
    </lineage>
</organism>
<keyword evidence="2" id="KW-1185">Reference proteome</keyword>
<protein>
    <submittedName>
        <fullName evidence="1">Uncharacterized protein</fullName>
    </submittedName>
</protein>
<dbReference type="Proteomes" id="UP000238157">
    <property type="component" value="Unassembled WGS sequence"/>
</dbReference>
<sequence length="737" mass="82838">MLDLSLNFDFGNDGLREKSLQEIPPEFDFSISSEFTHSSLATTKASITLSVQIQQTNSEARPEQFKFADETHTQIIYSISGDTELGLIKGVFGLRFNAKHQIILTSQHPKNTLLKDCVLKDLSAFPVLYDRQDVEGLQEGQVIGLSIDRGAELGMNFSWSNIISRSISGLSGLGLDPKTISLDIKPSLFVDLKYSLDDSLILIAKKSEGEQVEFAVTKANQKQANVNAGVKVNLKLSENAVLQRHLHDTGDQLIETILGTKLQHVETLLNEANQTKETIKNQAWYPLLGKLTKNRIDNLEIPEIRKELDSAKLNIVAKIQTAIGKNTEMAIQYEYRKTKAQNEVLHFDLPLNKIQQYHSSLINFRLSDILLAFREDKLPQSLFHQYLNQKTLSVKRSIGLGLTLFDKVLFTALGKKSKHKSITENLSGQQSIHYQVGSGYRGKLGNWSSEWYSEITLDMNGFSKVPRFQEADFSQYLSLSSGNNINTMEDLEVLLDTGVIWGAILPDQRNELASSLFKDLKDKNIEVQATIAIHGKGYISFLNQITSLARMNTGSLQTELGRCLALAILYLPQFEVRRDIKKREMAYKRAFFNFLKTPRISKNQLTNIVAEDILKINPTNIDYQAFSRMETKDLPSSFLHIMSDNKNIAEKWNTVGSQYSNFSGAISSNSQIIDVFEKIENDIRQIPSSTLHCRALGALLNNYAKRNEVIENHTTRTIEIFVAGGNTIVLSPIGGLH</sequence>
<comment type="caution">
    <text evidence="1">The sequence shown here is derived from an EMBL/GenBank/DDBJ whole genome shotgun (WGS) entry which is preliminary data.</text>
</comment>
<gene>
    <name evidence="1" type="ORF">CLW00_104237</name>
</gene>
<dbReference type="EMBL" id="PVTR01000004">
    <property type="protein sequence ID" value="PRY88586.1"/>
    <property type="molecule type" value="Genomic_DNA"/>
</dbReference>
<evidence type="ECO:0000313" key="1">
    <source>
        <dbReference type="EMBL" id="PRY88586.1"/>
    </source>
</evidence>